<dbReference type="RefSeq" id="WP_311504305.1">
    <property type="nucleotide sequence ID" value="NZ_JAVRHK010000014.1"/>
</dbReference>
<dbReference type="SUPFAM" id="SSF51905">
    <property type="entry name" value="FAD/NAD(P)-binding domain"/>
    <property type="match status" value="1"/>
</dbReference>
<dbReference type="InterPro" id="IPR036188">
    <property type="entry name" value="FAD/NAD-bd_sf"/>
</dbReference>
<dbReference type="Proteomes" id="UP001262582">
    <property type="component" value="Unassembled WGS sequence"/>
</dbReference>
<dbReference type="PANTHER" id="PTHR13847:SF289">
    <property type="entry name" value="GLYCINE OXIDASE"/>
    <property type="match status" value="1"/>
</dbReference>
<dbReference type="Gene3D" id="3.50.50.60">
    <property type="entry name" value="FAD/NAD(P)-binding domain"/>
    <property type="match status" value="2"/>
</dbReference>
<comment type="caution">
    <text evidence="3">The sequence shown here is derived from an EMBL/GenBank/DDBJ whole genome shotgun (WGS) entry which is preliminary data.</text>
</comment>
<dbReference type="Pfam" id="PF01266">
    <property type="entry name" value="DAO"/>
    <property type="match status" value="1"/>
</dbReference>
<dbReference type="SUPFAM" id="SSF54373">
    <property type="entry name" value="FAD-linked reductases, C-terminal domain"/>
    <property type="match status" value="1"/>
</dbReference>
<keyword evidence="4" id="KW-1185">Reference proteome</keyword>
<keyword evidence="1" id="KW-0560">Oxidoreductase</keyword>
<evidence type="ECO:0000259" key="2">
    <source>
        <dbReference type="Pfam" id="PF01266"/>
    </source>
</evidence>
<sequence>MKKVVVIGGGISGLCSSYYLLKEGFEVSVIDKGDLTEGASNINAGYSTPSHIISLAAPGMINKGLKWMFDSSSPFYIKPRLDLQFLDWAWKFKKSAKKAKVEQSIPVLKELSVRSQNLYEELRSSVNFESHYEKKGLLNVFMTQKAADEELEKAERVKMENLELEILSRNQVLNLQPGLSEDVLGAVHYTCDSHSTPNDFMLKLKDWLSEHGVVFHLNESVKELYTMGEKIEKIKTNKDIHNADFFVMAAGTWTQQLARQIGVKIPLQGGKGYSLNVYRDMGIDFPTILTEAKVAVTPMDGFTRFSGTMEFSGNNTFIRKNRISAIADAAKLYYKDVHITEGEMANARSGLRPVSPDGLPYIGKTSKYNNMVIAAGHAMIGWSLGAVTGKLVSEVITGKKTSVDIAPLRPERF</sequence>
<dbReference type="InterPro" id="IPR006076">
    <property type="entry name" value="FAD-dep_OxRdtase"/>
</dbReference>
<gene>
    <name evidence="3" type="ORF">RM539_15375</name>
</gene>
<evidence type="ECO:0000256" key="1">
    <source>
        <dbReference type="ARBA" id="ARBA00023002"/>
    </source>
</evidence>
<dbReference type="PANTHER" id="PTHR13847">
    <property type="entry name" value="SARCOSINE DEHYDROGENASE-RELATED"/>
    <property type="match status" value="1"/>
</dbReference>
<proteinExistence type="predicted"/>
<evidence type="ECO:0000313" key="3">
    <source>
        <dbReference type="EMBL" id="MDT0677964.1"/>
    </source>
</evidence>
<evidence type="ECO:0000313" key="4">
    <source>
        <dbReference type="Proteomes" id="UP001262582"/>
    </source>
</evidence>
<protein>
    <submittedName>
        <fullName evidence="3">FAD-dependent oxidoreductase</fullName>
    </submittedName>
</protein>
<feature type="domain" description="FAD dependent oxidoreductase" evidence="2">
    <location>
        <begin position="3"/>
        <end position="394"/>
    </location>
</feature>
<dbReference type="Gene3D" id="3.30.9.10">
    <property type="entry name" value="D-Amino Acid Oxidase, subunit A, domain 2"/>
    <property type="match status" value="1"/>
</dbReference>
<organism evidence="3 4">
    <name type="scientific">Autumnicola musiva</name>
    <dbReference type="NCBI Taxonomy" id="3075589"/>
    <lineage>
        <taxon>Bacteria</taxon>
        <taxon>Pseudomonadati</taxon>
        <taxon>Bacteroidota</taxon>
        <taxon>Flavobacteriia</taxon>
        <taxon>Flavobacteriales</taxon>
        <taxon>Flavobacteriaceae</taxon>
        <taxon>Autumnicola</taxon>
    </lineage>
</organism>
<reference evidence="3 4" key="1">
    <citation type="submission" date="2023-09" db="EMBL/GenBank/DDBJ databases">
        <authorList>
            <person name="Rey-Velasco X."/>
        </authorList>
    </citation>
    <scope>NUCLEOTIDE SEQUENCE [LARGE SCALE GENOMIC DNA]</scope>
    <source>
        <strain evidence="3 4">F117</strain>
    </source>
</reference>
<dbReference type="EMBL" id="JAVRHK010000014">
    <property type="protein sequence ID" value="MDT0677964.1"/>
    <property type="molecule type" value="Genomic_DNA"/>
</dbReference>
<accession>A0ABU3D8W1</accession>
<name>A0ABU3D8W1_9FLAO</name>